<feature type="domain" description="Chitin-binding type-2" evidence="1">
    <location>
        <begin position="54"/>
        <end position="110"/>
    </location>
</feature>
<dbReference type="GO" id="GO:0005576">
    <property type="term" value="C:extracellular region"/>
    <property type="evidence" value="ECO:0007669"/>
    <property type="project" value="InterPro"/>
</dbReference>
<dbReference type="Proteomes" id="UP000831479">
    <property type="component" value="Segment"/>
</dbReference>
<sequence>MNKYVVLFTITLVTVITIFTSQNVSSVPEEPQPPRPPIIEADMEPIAPEDPEYIETCQLGFWGYLPHPVHCFKFIFCAGDRKFLRTCPYFYAPDEFFNCVPIPPGSSCVNIPPF</sequence>
<dbReference type="GO" id="GO:0008061">
    <property type="term" value="F:chitin binding"/>
    <property type="evidence" value="ECO:0007669"/>
    <property type="project" value="InterPro"/>
</dbReference>
<proteinExistence type="predicted"/>
<dbReference type="SUPFAM" id="SSF57625">
    <property type="entry name" value="Invertebrate chitin-binding proteins"/>
    <property type="match status" value="1"/>
</dbReference>
<dbReference type="PROSITE" id="PS50940">
    <property type="entry name" value="CHIT_BIND_II"/>
    <property type="match status" value="1"/>
</dbReference>
<gene>
    <name evidence="2" type="ORF">HycuGV_00129</name>
</gene>
<keyword evidence="3" id="KW-1185">Reference proteome</keyword>
<organism evidence="2 3">
    <name type="scientific">Hyphantria cunea granulovirus</name>
    <dbReference type="NCBI Taxonomy" id="307448"/>
    <lineage>
        <taxon>Viruses</taxon>
        <taxon>Viruses incertae sedis</taxon>
        <taxon>Naldaviricetes</taxon>
        <taxon>Lefavirales</taxon>
        <taxon>Baculoviridae</taxon>
        <taxon>Betabaculovirus</taxon>
        <taxon>Betabaculovirus hycuneae</taxon>
    </lineage>
</organism>
<dbReference type="InterPro" id="IPR036508">
    <property type="entry name" value="Chitin-bd_dom_sf"/>
</dbReference>
<reference evidence="2" key="1">
    <citation type="journal article" date="2019" name="Genomics">
        <title>Genome sequence analysis and organization of the Hyphantria cunea granulovirus (HycuGV-Hc1) from Turkey.</title>
        <authorList>
            <person name="Gencer D."/>
            <person name="Bayramoglu Z."/>
            <person name="Nalcacioglu R."/>
            <person name="Demirbag Z."/>
            <person name="Demir I."/>
        </authorList>
    </citation>
    <scope>NUCLEOTIDE SEQUENCE</scope>
    <source>
        <strain evidence="2">Hc1</strain>
    </source>
</reference>
<protein>
    <recommendedName>
        <fullName evidence="1">Chitin-binding type-2 domain-containing protein</fullName>
    </recommendedName>
</protein>
<name>A0AAE6D070_9BBAC</name>
<evidence type="ECO:0000313" key="3">
    <source>
        <dbReference type="Proteomes" id="UP000831479"/>
    </source>
</evidence>
<evidence type="ECO:0000259" key="1">
    <source>
        <dbReference type="PROSITE" id="PS50940"/>
    </source>
</evidence>
<accession>A0AAE6D070</accession>
<dbReference type="InterPro" id="IPR002557">
    <property type="entry name" value="Chitin-bd_dom"/>
</dbReference>
<dbReference type="EMBL" id="MH923363">
    <property type="protein sequence ID" value="QBQ01682.1"/>
    <property type="molecule type" value="Genomic_DNA"/>
</dbReference>
<evidence type="ECO:0000313" key="2">
    <source>
        <dbReference type="EMBL" id="QBQ01682.1"/>
    </source>
</evidence>